<reference evidence="4 5" key="1">
    <citation type="submission" date="2017-11" db="EMBL/GenBank/DDBJ databases">
        <title>Evolution of Phototrophy in the Chloroflexi Phylum Driven by Horizontal Gene Transfer.</title>
        <authorList>
            <person name="Ward L.M."/>
            <person name="Hemp J."/>
            <person name="Shih P.M."/>
            <person name="Mcglynn S.E."/>
            <person name="Fischer W."/>
        </authorList>
    </citation>
    <scope>NUCLEOTIDE SEQUENCE [LARGE SCALE GENOMIC DNA]</scope>
    <source>
        <strain evidence="4">JP3_13</strain>
    </source>
</reference>
<accession>A0A2M8PET8</accession>
<evidence type="ECO:0000259" key="3">
    <source>
        <dbReference type="Pfam" id="PF13407"/>
    </source>
</evidence>
<name>A0A2M8PET8_9CHLR</name>
<protein>
    <submittedName>
        <fullName evidence="4">Sugar ABC transporter substrate-binding protein</fullName>
    </submittedName>
</protein>
<proteinExistence type="predicted"/>
<dbReference type="EMBL" id="PGTM01000083">
    <property type="protein sequence ID" value="PJF36066.1"/>
    <property type="molecule type" value="Genomic_DNA"/>
</dbReference>
<comment type="caution">
    <text evidence="4">The sequence shown here is derived from an EMBL/GenBank/DDBJ whole genome shotgun (WGS) entry which is preliminary data.</text>
</comment>
<evidence type="ECO:0000313" key="5">
    <source>
        <dbReference type="Proteomes" id="UP000229681"/>
    </source>
</evidence>
<dbReference type="InterPro" id="IPR028082">
    <property type="entry name" value="Peripla_BP_I"/>
</dbReference>
<dbReference type="Pfam" id="PF13407">
    <property type="entry name" value="Peripla_BP_4"/>
    <property type="match status" value="1"/>
</dbReference>
<feature type="domain" description="Periplasmic binding protein" evidence="3">
    <location>
        <begin position="34"/>
        <end position="296"/>
    </location>
</feature>
<dbReference type="GO" id="GO:0030288">
    <property type="term" value="C:outer membrane-bounded periplasmic space"/>
    <property type="evidence" value="ECO:0007669"/>
    <property type="project" value="TreeGrafter"/>
</dbReference>
<dbReference type="InterPro" id="IPR050555">
    <property type="entry name" value="Bact_Solute-Bind_Prot2"/>
</dbReference>
<gene>
    <name evidence="4" type="ORF">CUN49_07410</name>
</gene>
<comment type="subcellular location">
    <subcellularLocation>
        <location evidence="1">Cell envelope</location>
    </subcellularLocation>
</comment>
<dbReference type="PANTHER" id="PTHR30036:SF1">
    <property type="entry name" value="D-XYLOSE-BINDING PERIPLASMIC PROTEIN"/>
    <property type="match status" value="1"/>
</dbReference>
<dbReference type="AlphaFoldDB" id="A0A2M8PET8"/>
<evidence type="ECO:0000256" key="1">
    <source>
        <dbReference type="ARBA" id="ARBA00004196"/>
    </source>
</evidence>
<dbReference type="GO" id="GO:0030246">
    <property type="term" value="F:carbohydrate binding"/>
    <property type="evidence" value="ECO:0007669"/>
    <property type="project" value="TreeGrafter"/>
</dbReference>
<dbReference type="SUPFAM" id="SSF53822">
    <property type="entry name" value="Periplasmic binding protein-like I"/>
    <property type="match status" value="1"/>
</dbReference>
<dbReference type="Proteomes" id="UP000229681">
    <property type="component" value="Unassembled WGS sequence"/>
</dbReference>
<evidence type="ECO:0000256" key="2">
    <source>
        <dbReference type="ARBA" id="ARBA00022729"/>
    </source>
</evidence>
<dbReference type="PANTHER" id="PTHR30036">
    <property type="entry name" value="D-XYLOSE-BINDING PERIPLASMIC PROTEIN"/>
    <property type="match status" value="1"/>
</dbReference>
<evidence type="ECO:0000313" key="4">
    <source>
        <dbReference type="EMBL" id="PJF36066.1"/>
    </source>
</evidence>
<sequence>MRKIVGLFMVALLVAGVFAGFSVKSYAQEGSIVVLLPDAASSARWEADDRRFLAAAFEEAGVKYSIVNANGDAARQLTQAEQAITEGAKVILLVNLDSGSGATIIEKAREAGVKVIDYDRLTIEGEGADFYVSFDNEAVGRLQGEGLVAAVKAAGLEKPRVAVLNGSPTDNNATLFKNGYDSVINPLFESGEWIKVADEWVPDWDNQRALTIFEAMLAASGGQIDAAIAANDGLAGAVIAALENAGKPYIPVTGQDATVSGIQNILMGKQSMTVYKAIKAEAEAAAALAIALLKGEPTDDLVTGTVNNGTRDVPSVLLVPVSVTKDNIAETVIADGFRTWEEICVGEVEQFCPKDR</sequence>
<dbReference type="Gene3D" id="3.40.50.2300">
    <property type="match status" value="2"/>
</dbReference>
<keyword evidence="2" id="KW-0732">Signal</keyword>
<dbReference type="InterPro" id="IPR025997">
    <property type="entry name" value="SBP_2_dom"/>
</dbReference>
<organism evidence="4 5">
    <name type="scientific">Candidatus Thermofonsia Clade 1 bacterium</name>
    <dbReference type="NCBI Taxonomy" id="2364210"/>
    <lineage>
        <taxon>Bacteria</taxon>
        <taxon>Bacillati</taxon>
        <taxon>Chloroflexota</taxon>
        <taxon>Candidatus Thermofontia</taxon>
        <taxon>Candidatus Thermofonsia Clade 1</taxon>
    </lineage>
</organism>